<sequence>MTYFAIEIAILLIQFYGIATLPYSIYLAVSWNPVYFNLNPYFVIISSAPFIIQLKIYLTLTTSIAVERILAIYFPITFRMWSTSSYPEICLFFGIILGVMDFIMEIPLSTIKNVPNCLAVGCFMSEKFLYYWGITNMLMGIMVIVLTTSILLKLRFIQRQSNSKVIIAFSSTENQFKQANRTCVGILIISITFVTIPSVIVGLIEMVVVSTFGILGPYYFVGLLCAGACNSVIHVVFNSEMRSLAYNTFCQNRVIDFILTMTAKIISRVHLRCNSQ</sequence>
<dbReference type="SUPFAM" id="SSF81321">
    <property type="entry name" value="Family A G protein-coupled receptor-like"/>
    <property type="match status" value="1"/>
</dbReference>
<dbReference type="PANTHER" id="PTHR46955">
    <property type="entry name" value="PROTEIN CBG01349-RELATED"/>
    <property type="match status" value="1"/>
</dbReference>
<dbReference type="InterPro" id="IPR019420">
    <property type="entry name" value="7TM_GPCR_serpentine_rcpt_Srbc"/>
</dbReference>
<dbReference type="AlphaFoldDB" id="A0A0D8Y5B2"/>
<dbReference type="PANTHER" id="PTHR46955:SF3">
    <property type="entry name" value="G_PROTEIN_RECEP_F1_2 DOMAIN-CONTAINING PROTEIN"/>
    <property type="match status" value="1"/>
</dbReference>
<evidence type="ECO:0000313" key="3">
    <source>
        <dbReference type="Proteomes" id="UP000053766"/>
    </source>
</evidence>
<feature type="transmembrane region" description="Helical" evidence="1">
    <location>
        <begin position="89"/>
        <end position="108"/>
    </location>
</feature>
<evidence type="ECO:0008006" key="4">
    <source>
        <dbReference type="Google" id="ProtNLM"/>
    </source>
</evidence>
<feature type="transmembrane region" description="Helical" evidence="1">
    <location>
        <begin position="41"/>
        <end position="60"/>
    </location>
</feature>
<accession>A0A0D8Y5B2</accession>
<reference evidence="3" key="2">
    <citation type="journal article" date="2016" name="Sci. Rep.">
        <title>Dictyocaulus viviparus genome, variome and transcriptome elucidate lungworm biology and support future intervention.</title>
        <authorList>
            <person name="McNulty S.N."/>
            <person name="Strube C."/>
            <person name="Rosa B.A."/>
            <person name="Martin J.C."/>
            <person name="Tyagi R."/>
            <person name="Choi Y.J."/>
            <person name="Wang Q."/>
            <person name="Hallsworth Pepin K."/>
            <person name="Zhang X."/>
            <person name="Ozersky P."/>
            <person name="Wilson R.K."/>
            <person name="Sternberg P.W."/>
            <person name="Gasser R.B."/>
            <person name="Mitreva M."/>
        </authorList>
    </citation>
    <scope>NUCLEOTIDE SEQUENCE [LARGE SCALE GENOMIC DNA]</scope>
    <source>
        <strain evidence="3">HannoverDv2000</strain>
    </source>
</reference>
<evidence type="ECO:0000256" key="1">
    <source>
        <dbReference type="SAM" id="Phobius"/>
    </source>
</evidence>
<reference evidence="2 3" key="1">
    <citation type="submission" date="2013-11" db="EMBL/GenBank/DDBJ databases">
        <title>Draft genome of the bovine lungworm Dictyocaulus viviparus.</title>
        <authorList>
            <person name="Mitreva M."/>
        </authorList>
    </citation>
    <scope>NUCLEOTIDE SEQUENCE [LARGE SCALE GENOMIC DNA]</scope>
    <source>
        <strain evidence="2 3">HannoverDv2000</strain>
    </source>
</reference>
<dbReference type="Proteomes" id="UP000053766">
    <property type="component" value="Unassembled WGS sequence"/>
</dbReference>
<gene>
    <name evidence="2" type="ORF">DICVIV_02391</name>
</gene>
<proteinExistence type="predicted"/>
<feature type="transmembrane region" description="Helical" evidence="1">
    <location>
        <begin position="128"/>
        <end position="152"/>
    </location>
</feature>
<keyword evidence="1" id="KW-0812">Transmembrane</keyword>
<feature type="transmembrane region" description="Helical" evidence="1">
    <location>
        <begin position="216"/>
        <end position="237"/>
    </location>
</feature>
<keyword evidence="1" id="KW-1133">Transmembrane helix</keyword>
<protein>
    <recommendedName>
        <fullName evidence="4">G-protein coupled receptors family 1 profile domain-containing protein</fullName>
    </recommendedName>
</protein>
<keyword evidence="1" id="KW-0472">Membrane</keyword>
<dbReference type="InterPro" id="IPR052322">
    <property type="entry name" value="Mito_rRNA_Mtase_NSUN4"/>
</dbReference>
<dbReference type="Pfam" id="PF10316">
    <property type="entry name" value="7TM_GPCR_Srbc"/>
    <property type="match status" value="1"/>
</dbReference>
<feature type="transmembrane region" description="Helical" evidence="1">
    <location>
        <begin position="184"/>
        <end position="204"/>
    </location>
</feature>
<feature type="transmembrane region" description="Helical" evidence="1">
    <location>
        <begin position="9"/>
        <end position="29"/>
    </location>
</feature>
<keyword evidence="3" id="KW-1185">Reference proteome</keyword>
<dbReference type="OrthoDB" id="5794962at2759"/>
<evidence type="ECO:0000313" key="2">
    <source>
        <dbReference type="EMBL" id="KJH51377.1"/>
    </source>
</evidence>
<organism evidence="2 3">
    <name type="scientific">Dictyocaulus viviparus</name>
    <name type="common">Bovine lungworm</name>
    <dbReference type="NCBI Taxonomy" id="29172"/>
    <lineage>
        <taxon>Eukaryota</taxon>
        <taxon>Metazoa</taxon>
        <taxon>Ecdysozoa</taxon>
        <taxon>Nematoda</taxon>
        <taxon>Chromadorea</taxon>
        <taxon>Rhabditida</taxon>
        <taxon>Rhabditina</taxon>
        <taxon>Rhabditomorpha</taxon>
        <taxon>Strongyloidea</taxon>
        <taxon>Metastrongylidae</taxon>
        <taxon>Dictyocaulus</taxon>
    </lineage>
</organism>
<dbReference type="EMBL" id="KN716184">
    <property type="protein sequence ID" value="KJH51377.1"/>
    <property type="molecule type" value="Genomic_DNA"/>
</dbReference>
<dbReference type="Gene3D" id="1.20.1070.10">
    <property type="entry name" value="Rhodopsin 7-helix transmembrane proteins"/>
    <property type="match status" value="1"/>
</dbReference>
<name>A0A0D8Y5B2_DICVI</name>